<feature type="transmembrane region" description="Helical" evidence="1">
    <location>
        <begin position="31"/>
        <end position="56"/>
    </location>
</feature>
<protein>
    <submittedName>
        <fullName evidence="2">Uncharacterized protein</fullName>
    </submittedName>
</protein>
<organism evidence="2">
    <name type="scientific">marine metagenome</name>
    <dbReference type="NCBI Taxonomy" id="408172"/>
    <lineage>
        <taxon>unclassified sequences</taxon>
        <taxon>metagenomes</taxon>
        <taxon>ecological metagenomes</taxon>
    </lineage>
</organism>
<evidence type="ECO:0000256" key="1">
    <source>
        <dbReference type="SAM" id="Phobius"/>
    </source>
</evidence>
<evidence type="ECO:0000313" key="2">
    <source>
        <dbReference type="EMBL" id="SVD45824.1"/>
    </source>
</evidence>
<keyword evidence="1" id="KW-1133">Transmembrane helix</keyword>
<accession>A0A382VH57</accession>
<feature type="transmembrane region" description="Helical" evidence="1">
    <location>
        <begin position="62"/>
        <end position="83"/>
    </location>
</feature>
<keyword evidence="1" id="KW-0812">Transmembrane</keyword>
<feature type="transmembrane region" description="Helical" evidence="1">
    <location>
        <begin position="6"/>
        <end position="24"/>
    </location>
</feature>
<dbReference type="AlphaFoldDB" id="A0A382VH57"/>
<proteinExistence type="predicted"/>
<gene>
    <name evidence="2" type="ORF">METZ01_LOCUS398678</name>
</gene>
<reference evidence="2" key="1">
    <citation type="submission" date="2018-05" db="EMBL/GenBank/DDBJ databases">
        <authorList>
            <person name="Lanie J.A."/>
            <person name="Ng W.-L."/>
            <person name="Kazmierczak K.M."/>
            <person name="Andrzejewski T.M."/>
            <person name="Davidsen T.M."/>
            <person name="Wayne K.J."/>
            <person name="Tettelin H."/>
            <person name="Glass J.I."/>
            <person name="Rusch D."/>
            <person name="Podicherti R."/>
            <person name="Tsui H.-C.T."/>
            <person name="Winkler M.E."/>
        </authorList>
    </citation>
    <scope>NUCLEOTIDE SEQUENCE</scope>
</reference>
<name>A0A382VH57_9ZZZZ</name>
<sequence length="218" mass="25174">MDLLSWMPLIGITIILSLLFGLIFRKSYDLANWLGIGVTGFLLLWGLVLSSIYPGYKLYGELAVYQIIFIVIVFCLNYHYMWLERRKEALVKGLQADIESLDNQLLKGKLEKAVQTRLGILQTPEEHRRTLKDTLKSASETVIILSGWATNYTLDGKFRALLGRCLKRGVMVYIGYGYQKRGAKLIKQEVEDETRDTLEDLQEWCSKKKWEGRLEVFL</sequence>
<keyword evidence="1" id="KW-0472">Membrane</keyword>
<dbReference type="EMBL" id="UINC01151933">
    <property type="protein sequence ID" value="SVD45824.1"/>
    <property type="molecule type" value="Genomic_DNA"/>
</dbReference>
<feature type="non-terminal residue" evidence="2">
    <location>
        <position position="218"/>
    </location>
</feature>